<dbReference type="CDD" id="cd17329">
    <property type="entry name" value="MFS_MdtH_MDR_like"/>
    <property type="match status" value="1"/>
</dbReference>
<evidence type="ECO:0000313" key="10">
    <source>
        <dbReference type="Proteomes" id="UP000271031"/>
    </source>
</evidence>
<keyword evidence="10" id="KW-1185">Reference proteome</keyword>
<feature type="transmembrane region" description="Helical" evidence="7">
    <location>
        <begin position="281"/>
        <end position="303"/>
    </location>
</feature>
<keyword evidence="4 7" id="KW-0812">Transmembrane</keyword>
<proteinExistence type="predicted"/>
<feature type="transmembrane region" description="Helical" evidence="7">
    <location>
        <begin position="371"/>
        <end position="390"/>
    </location>
</feature>
<evidence type="ECO:0000256" key="5">
    <source>
        <dbReference type="ARBA" id="ARBA00022989"/>
    </source>
</evidence>
<comment type="subcellular location">
    <subcellularLocation>
        <location evidence="1">Cell membrane</location>
        <topology evidence="1">Multi-pass membrane protein</topology>
    </subcellularLocation>
</comment>
<dbReference type="InterPro" id="IPR005829">
    <property type="entry name" value="Sugar_transporter_CS"/>
</dbReference>
<sequence length="408" mass="44234">MDRLKSFVKEFHPIVHSLVIGTIFVRAASSMSMPFLFIYLSKNTDMSLGMIGLIIGAGSLAGMIGGFVGGALSDMIGRRRVMLGALYVWAFVFLGFAYGKGVLFFFLLNLLGGLCRSFYEPVSQALMADVTAPEKRFRVFSLRYTAINVGVAVGPLIGTLLAMKASALPFTVTAIIYLLYAFSLQRLLNHFGIKQIEGQKKDPITFKKAWNVISGDAAFRLFILGGTLGAFGYSQMSSTLSKFTEMSMPNGAALFAVLMSVNAIAVVTLQHPFTRWMEKRPALTSIIAGNVAYALGDIGYAFATNWAVFIISMVVFTIGEILTYTAGDVFIDGLAPEHMRGTYFGAKSFSNLGSFLGPWLGGILLAQYGGAPLFITCACVSTASNLFYWMGQRKAHSSARTTRSAMRA</sequence>
<name>A0A3M8DL18_9BACL</name>
<dbReference type="InterPro" id="IPR011701">
    <property type="entry name" value="MFS"/>
</dbReference>
<keyword evidence="5 7" id="KW-1133">Transmembrane helix</keyword>
<feature type="transmembrane region" description="Helical" evidence="7">
    <location>
        <begin position="309"/>
        <end position="331"/>
    </location>
</feature>
<feature type="transmembrane region" description="Helical" evidence="7">
    <location>
        <begin position="140"/>
        <end position="161"/>
    </location>
</feature>
<evidence type="ECO:0000256" key="1">
    <source>
        <dbReference type="ARBA" id="ARBA00004651"/>
    </source>
</evidence>
<feature type="transmembrane region" description="Helical" evidence="7">
    <location>
        <begin position="46"/>
        <end position="69"/>
    </location>
</feature>
<dbReference type="OrthoDB" id="8952229at2"/>
<organism evidence="9 10">
    <name type="scientific">Brevibacillus fluminis</name>
    <dbReference type="NCBI Taxonomy" id="511487"/>
    <lineage>
        <taxon>Bacteria</taxon>
        <taxon>Bacillati</taxon>
        <taxon>Bacillota</taxon>
        <taxon>Bacilli</taxon>
        <taxon>Bacillales</taxon>
        <taxon>Paenibacillaceae</taxon>
        <taxon>Brevibacillus</taxon>
    </lineage>
</organism>
<accession>A0A3M8DL18</accession>
<comment type="caution">
    <text evidence="9">The sequence shown here is derived from an EMBL/GenBank/DDBJ whole genome shotgun (WGS) entry which is preliminary data.</text>
</comment>
<feature type="transmembrane region" description="Helical" evidence="7">
    <location>
        <begin position="343"/>
        <end position="365"/>
    </location>
</feature>
<dbReference type="Pfam" id="PF07690">
    <property type="entry name" value="MFS_1"/>
    <property type="match status" value="1"/>
</dbReference>
<keyword evidence="2" id="KW-0813">Transport</keyword>
<dbReference type="EMBL" id="RHHQ01000010">
    <property type="protein sequence ID" value="RNB87797.1"/>
    <property type="molecule type" value="Genomic_DNA"/>
</dbReference>
<reference evidence="9 10" key="1">
    <citation type="submission" date="2018-10" db="EMBL/GenBank/DDBJ databases">
        <title>Phylogenomics of Brevibacillus.</title>
        <authorList>
            <person name="Dunlap C."/>
        </authorList>
    </citation>
    <scope>NUCLEOTIDE SEQUENCE [LARGE SCALE GENOMIC DNA]</scope>
    <source>
        <strain evidence="9 10">JCM 15716</strain>
    </source>
</reference>
<dbReference type="RefSeq" id="WP_122918402.1">
    <property type="nucleotide sequence ID" value="NZ_RHHQ01000010.1"/>
</dbReference>
<dbReference type="PANTHER" id="PTHR43414">
    <property type="entry name" value="MULTIDRUG RESISTANCE PROTEIN MDTG"/>
    <property type="match status" value="1"/>
</dbReference>
<dbReference type="InterPro" id="IPR020846">
    <property type="entry name" value="MFS_dom"/>
</dbReference>
<dbReference type="PROSITE" id="PS00216">
    <property type="entry name" value="SUGAR_TRANSPORT_1"/>
    <property type="match status" value="1"/>
</dbReference>
<dbReference type="AlphaFoldDB" id="A0A3M8DL18"/>
<dbReference type="PANTHER" id="PTHR43414:SF1">
    <property type="entry name" value="PEPTIDE PERMEASE"/>
    <property type="match status" value="1"/>
</dbReference>
<gene>
    <name evidence="9" type="ORF">EDM56_13280</name>
</gene>
<feature type="transmembrane region" description="Helical" evidence="7">
    <location>
        <begin position="167"/>
        <end position="188"/>
    </location>
</feature>
<dbReference type="Proteomes" id="UP000271031">
    <property type="component" value="Unassembled WGS sequence"/>
</dbReference>
<feature type="transmembrane region" description="Helical" evidence="7">
    <location>
        <begin position="251"/>
        <end position="269"/>
    </location>
</feature>
<evidence type="ECO:0000256" key="3">
    <source>
        <dbReference type="ARBA" id="ARBA00022475"/>
    </source>
</evidence>
<keyword evidence="6 7" id="KW-0472">Membrane</keyword>
<dbReference type="SUPFAM" id="SSF103473">
    <property type="entry name" value="MFS general substrate transporter"/>
    <property type="match status" value="1"/>
</dbReference>
<feature type="transmembrane region" description="Helical" evidence="7">
    <location>
        <begin position="209"/>
        <end position="231"/>
    </location>
</feature>
<dbReference type="InterPro" id="IPR036259">
    <property type="entry name" value="MFS_trans_sf"/>
</dbReference>
<evidence type="ECO:0000256" key="4">
    <source>
        <dbReference type="ARBA" id="ARBA00022692"/>
    </source>
</evidence>
<feature type="transmembrane region" description="Helical" evidence="7">
    <location>
        <begin position="81"/>
        <end position="97"/>
    </location>
</feature>
<protein>
    <submittedName>
        <fullName evidence="9">MFS transporter</fullName>
    </submittedName>
</protein>
<keyword evidence="3" id="KW-1003">Cell membrane</keyword>
<dbReference type="GO" id="GO:0005886">
    <property type="term" value="C:plasma membrane"/>
    <property type="evidence" value="ECO:0007669"/>
    <property type="project" value="UniProtKB-SubCell"/>
</dbReference>
<dbReference type="PROSITE" id="PS50850">
    <property type="entry name" value="MFS"/>
    <property type="match status" value="1"/>
</dbReference>
<evidence type="ECO:0000256" key="6">
    <source>
        <dbReference type="ARBA" id="ARBA00023136"/>
    </source>
</evidence>
<feature type="transmembrane region" description="Helical" evidence="7">
    <location>
        <begin position="12"/>
        <end position="40"/>
    </location>
</feature>
<feature type="domain" description="Major facilitator superfamily (MFS) profile" evidence="8">
    <location>
        <begin position="14"/>
        <end position="396"/>
    </location>
</feature>
<dbReference type="Gene3D" id="1.20.1250.20">
    <property type="entry name" value="MFS general substrate transporter like domains"/>
    <property type="match status" value="1"/>
</dbReference>
<evidence type="ECO:0000256" key="7">
    <source>
        <dbReference type="SAM" id="Phobius"/>
    </source>
</evidence>
<evidence type="ECO:0000256" key="2">
    <source>
        <dbReference type="ARBA" id="ARBA00022448"/>
    </source>
</evidence>
<evidence type="ECO:0000259" key="8">
    <source>
        <dbReference type="PROSITE" id="PS50850"/>
    </source>
</evidence>
<evidence type="ECO:0000313" key="9">
    <source>
        <dbReference type="EMBL" id="RNB87797.1"/>
    </source>
</evidence>
<feature type="transmembrane region" description="Helical" evidence="7">
    <location>
        <begin position="103"/>
        <end position="119"/>
    </location>
</feature>
<dbReference type="GO" id="GO:0022857">
    <property type="term" value="F:transmembrane transporter activity"/>
    <property type="evidence" value="ECO:0007669"/>
    <property type="project" value="InterPro"/>
</dbReference>